<feature type="transmembrane region" description="Helical" evidence="10">
    <location>
        <begin position="166"/>
        <end position="191"/>
    </location>
</feature>
<organism evidence="12 13">
    <name type="scientific">Candidatus Bilophila faecipullorum</name>
    <dbReference type="NCBI Taxonomy" id="2838482"/>
    <lineage>
        <taxon>Bacteria</taxon>
        <taxon>Pseudomonadati</taxon>
        <taxon>Thermodesulfobacteriota</taxon>
        <taxon>Desulfovibrionia</taxon>
        <taxon>Desulfovibrionales</taxon>
        <taxon>Desulfovibrionaceae</taxon>
        <taxon>Bilophila</taxon>
    </lineage>
</organism>
<dbReference type="Proteomes" id="UP000824264">
    <property type="component" value="Unassembled WGS sequence"/>
</dbReference>
<evidence type="ECO:0000256" key="3">
    <source>
        <dbReference type="ARBA" id="ARBA00022519"/>
    </source>
</evidence>
<evidence type="ECO:0000256" key="10">
    <source>
        <dbReference type="SAM" id="Phobius"/>
    </source>
</evidence>
<protein>
    <submittedName>
        <fullName evidence="12">Protein TolQ</fullName>
    </submittedName>
</protein>
<evidence type="ECO:0000256" key="6">
    <source>
        <dbReference type="ARBA" id="ARBA00022989"/>
    </source>
</evidence>
<dbReference type="GO" id="GO:0051301">
    <property type="term" value="P:cell division"/>
    <property type="evidence" value="ECO:0007669"/>
    <property type="project" value="UniProtKB-KW"/>
</dbReference>
<name>A0A9D1R0X0_9BACT</name>
<dbReference type="GO" id="GO:0043213">
    <property type="term" value="P:bacteriocin transport"/>
    <property type="evidence" value="ECO:0007669"/>
    <property type="project" value="InterPro"/>
</dbReference>
<evidence type="ECO:0000256" key="1">
    <source>
        <dbReference type="ARBA" id="ARBA00004651"/>
    </source>
</evidence>
<gene>
    <name evidence="12" type="primary">tolQ</name>
    <name evidence="12" type="ORF">H9874_07595</name>
</gene>
<reference evidence="12" key="2">
    <citation type="submission" date="2021-04" db="EMBL/GenBank/DDBJ databases">
        <authorList>
            <person name="Gilroy R."/>
        </authorList>
    </citation>
    <scope>NUCLEOTIDE SEQUENCE</scope>
    <source>
        <strain evidence="12">ChiSxjej5B17-1746</strain>
    </source>
</reference>
<feature type="transmembrane region" description="Helical" evidence="10">
    <location>
        <begin position="12"/>
        <end position="33"/>
    </location>
</feature>
<keyword evidence="5 10" id="KW-0812">Transmembrane</keyword>
<evidence type="ECO:0000256" key="2">
    <source>
        <dbReference type="ARBA" id="ARBA00022475"/>
    </source>
</evidence>
<keyword evidence="7 10" id="KW-0472">Membrane</keyword>
<dbReference type="InterPro" id="IPR002898">
    <property type="entry name" value="MotA_ExbB_proton_chnl"/>
</dbReference>
<dbReference type="InterPro" id="IPR014163">
    <property type="entry name" value="Tol-Pal_TolQ"/>
</dbReference>
<dbReference type="AlphaFoldDB" id="A0A9D1R0X0"/>
<comment type="similarity">
    <text evidence="9">Belongs to the exbB/tolQ family.</text>
</comment>
<dbReference type="Pfam" id="PF01618">
    <property type="entry name" value="MotA_ExbB"/>
    <property type="match status" value="1"/>
</dbReference>
<evidence type="ECO:0000256" key="9">
    <source>
        <dbReference type="RuleBase" id="RU004057"/>
    </source>
</evidence>
<keyword evidence="6 10" id="KW-1133">Transmembrane helix</keyword>
<comment type="caution">
    <text evidence="12">The sequence shown here is derived from an EMBL/GenBank/DDBJ whole genome shotgun (WGS) entry which is preliminary data.</text>
</comment>
<accession>A0A9D1R0X0</accession>
<keyword evidence="2" id="KW-1003">Cell membrane</keyword>
<dbReference type="GO" id="GO:0005886">
    <property type="term" value="C:plasma membrane"/>
    <property type="evidence" value="ECO:0007669"/>
    <property type="project" value="UniProtKB-SubCell"/>
</dbReference>
<comment type="subcellular location">
    <subcellularLocation>
        <location evidence="1">Cell membrane</location>
        <topology evidence="1">Multi-pass membrane protein</topology>
    </subcellularLocation>
    <subcellularLocation>
        <location evidence="9">Membrane</location>
        <topology evidence="9">Multi-pass membrane protein</topology>
    </subcellularLocation>
</comment>
<keyword evidence="3" id="KW-0997">Cell inner membrane</keyword>
<sequence length="230" mass="24927">MDLSILSLLAQATLIAKAVLVLLLFMSVASWALMFRKWLNIRAALNKAADGMDRFNRARDLREAVQSLGGDPESPLYTVAHEGVTEFNRSKEAGNSEEVVVDNVRRSLRQGVDMEMTRLTSSLSFLATSANTAPFIGLFGTVWGIMNTFHAIGAMKSASLATVAPGISEALIATAMGLLVAIPATIGYNTFHGRLSVLETRLVNFAGMFLNRVQRELNAHRAVSRAGQTE</sequence>
<dbReference type="EMBL" id="DXGI01000289">
    <property type="protein sequence ID" value="HIW78992.1"/>
    <property type="molecule type" value="Genomic_DNA"/>
</dbReference>
<keyword evidence="9" id="KW-0653">Protein transport</keyword>
<feature type="domain" description="MotA/TolQ/ExbB proton channel" evidence="11">
    <location>
        <begin position="96"/>
        <end position="201"/>
    </location>
</feature>
<dbReference type="PANTHER" id="PTHR30625">
    <property type="entry name" value="PROTEIN TOLQ"/>
    <property type="match status" value="1"/>
</dbReference>
<proteinExistence type="inferred from homology"/>
<feature type="transmembrane region" description="Helical" evidence="10">
    <location>
        <begin position="123"/>
        <end position="146"/>
    </location>
</feature>
<dbReference type="PANTHER" id="PTHR30625:SF3">
    <property type="entry name" value="TOL-PAL SYSTEM PROTEIN TOLQ"/>
    <property type="match status" value="1"/>
</dbReference>
<evidence type="ECO:0000256" key="5">
    <source>
        <dbReference type="ARBA" id="ARBA00022692"/>
    </source>
</evidence>
<evidence type="ECO:0000259" key="11">
    <source>
        <dbReference type="Pfam" id="PF01618"/>
    </source>
</evidence>
<dbReference type="NCBIfam" id="TIGR02796">
    <property type="entry name" value="tolQ"/>
    <property type="match status" value="1"/>
</dbReference>
<reference evidence="12" key="1">
    <citation type="journal article" date="2021" name="PeerJ">
        <title>Extensive microbial diversity within the chicken gut microbiome revealed by metagenomics and culture.</title>
        <authorList>
            <person name="Gilroy R."/>
            <person name="Ravi A."/>
            <person name="Getino M."/>
            <person name="Pursley I."/>
            <person name="Horton D.L."/>
            <person name="Alikhan N.F."/>
            <person name="Baker D."/>
            <person name="Gharbi K."/>
            <person name="Hall N."/>
            <person name="Watson M."/>
            <person name="Adriaenssens E.M."/>
            <person name="Foster-Nyarko E."/>
            <person name="Jarju S."/>
            <person name="Secka A."/>
            <person name="Antonio M."/>
            <person name="Oren A."/>
            <person name="Chaudhuri R.R."/>
            <person name="La Ragione R."/>
            <person name="Hildebrand F."/>
            <person name="Pallen M.J."/>
        </authorList>
    </citation>
    <scope>NUCLEOTIDE SEQUENCE</scope>
    <source>
        <strain evidence="12">ChiSxjej5B17-1746</strain>
    </source>
</reference>
<evidence type="ECO:0000313" key="12">
    <source>
        <dbReference type="EMBL" id="HIW78992.1"/>
    </source>
</evidence>
<evidence type="ECO:0000256" key="8">
    <source>
        <dbReference type="ARBA" id="ARBA00023306"/>
    </source>
</evidence>
<evidence type="ECO:0000313" key="13">
    <source>
        <dbReference type="Proteomes" id="UP000824264"/>
    </source>
</evidence>
<keyword evidence="4" id="KW-0132">Cell division</keyword>
<evidence type="ECO:0000256" key="4">
    <source>
        <dbReference type="ARBA" id="ARBA00022618"/>
    </source>
</evidence>
<dbReference type="GO" id="GO:0017038">
    <property type="term" value="P:protein import"/>
    <property type="evidence" value="ECO:0007669"/>
    <property type="project" value="TreeGrafter"/>
</dbReference>
<keyword evidence="8" id="KW-0131">Cell cycle</keyword>
<keyword evidence="9" id="KW-0813">Transport</keyword>
<evidence type="ECO:0000256" key="7">
    <source>
        <dbReference type="ARBA" id="ARBA00023136"/>
    </source>
</evidence>
<dbReference type="InterPro" id="IPR050790">
    <property type="entry name" value="ExbB/TolQ_transport"/>
</dbReference>